<dbReference type="InterPro" id="IPR008972">
    <property type="entry name" value="Cupredoxin"/>
</dbReference>
<dbReference type="PANTHER" id="PTHR34192:SF10">
    <property type="entry name" value="PLASTOCYANIN MAJOR ISOFORM, CHLOROPLASTIC-RELATED"/>
    <property type="match status" value="1"/>
</dbReference>
<feature type="domain" description="Blue (type 1) copper" evidence="8">
    <location>
        <begin position="728"/>
        <end position="830"/>
    </location>
</feature>
<comment type="subcellular location">
    <subcellularLocation>
        <location evidence="1">Membrane</location>
    </subcellularLocation>
</comment>
<dbReference type="InterPro" id="IPR000923">
    <property type="entry name" value="BlueCu_1"/>
</dbReference>
<keyword evidence="5" id="KW-0186">Copper</keyword>
<organism evidence="10 11">
    <name type="scientific">Halobellus clavatus</name>
    <dbReference type="NCBI Taxonomy" id="660517"/>
    <lineage>
        <taxon>Archaea</taxon>
        <taxon>Methanobacteriati</taxon>
        <taxon>Methanobacteriota</taxon>
        <taxon>Stenosarchaea group</taxon>
        <taxon>Halobacteria</taxon>
        <taxon>Halobacteriales</taxon>
        <taxon>Haloferacaceae</taxon>
        <taxon>Halobellus</taxon>
    </lineage>
</organism>
<sequence length="830" mass="85075">MAPQRRDVLSVSAAALATLGLAGCSSLQTTGTTTETGSESETGTETGKSNPVGVTANAAVAAEWNAYRARVWDALAFGVAGEPGSGSQVVQNTFARFEGATGEYGAHEVLESTGESNYEGFEEALGALRTEGLAADNLERAREAAIDADDALSSAQRTVVDGATADALDLQLLGVTAQNAEMAATVGDVESAGTVAEAVRSRFEASSASEALESADGDVYGRLESALDGVVAAAGSGDVEGVRSEAAAAFVAAIEGSYVVAPTETHAGTGHLSAIQSRGWDAAALASEGGSSTNGAHAAGLTIYRARVHDARWLAAVGEPGRASTIVQDVFAHFEGARAHEALESADEDAYEGFESGLSSLQSAIESGDASGADEALAAVDSNLLTGIEALGGSSAPLLESAFFRARFADARERYRRGEGEVAGSIAEDLFARFEENELGFHETVESTSEELYASFEEEHLSGLIDAFSAGDDDAVVTHYEGVQSTLLEFETAAGSDATVSGAEAGYMAARGFDASVLAALGDDARAQAIGQSAFQHFESGAGGYHEALEEADESQYETFESALSALIDAAGNGRDVSSAATRFNAEAVASVYAIVGESGGSGSHGEAANRVLQGVFAHFEEARVHELVEEADRNAYQTFEAQLNAYITALDEDGNVNAAAEAFADASQYAQFALVDAVEDLPLGLDLAGGVGGSGDGSASGGVDSSALQGGPNVVEGIPEDADHIIEMQAVAFEPSELTVSQGDTVVWSHGAGEPHSVTAYEEEMPDSATYWASGGFESQSAAESGWENGTGAVQSGQSFVHTFETTGVHEYVCIPHEAAGMTGTVVVE</sequence>
<evidence type="ECO:0000259" key="8">
    <source>
        <dbReference type="Pfam" id="PF00127"/>
    </source>
</evidence>
<feature type="region of interest" description="Disordered" evidence="7">
    <location>
        <begin position="26"/>
        <end position="52"/>
    </location>
</feature>
<dbReference type="PROSITE" id="PS51257">
    <property type="entry name" value="PROKAR_LIPOPROTEIN"/>
    <property type="match status" value="1"/>
</dbReference>
<feature type="domain" description="DUF5059" evidence="9">
    <location>
        <begin position="59"/>
        <end position="683"/>
    </location>
</feature>
<evidence type="ECO:0000256" key="7">
    <source>
        <dbReference type="SAM" id="MobiDB-lite"/>
    </source>
</evidence>
<evidence type="ECO:0000256" key="2">
    <source>
        <dbReference type="ARBA" id="ARBA00022448"/>
    </source>
</evidence>
<evidence type="ECO:0000256" key="3">
    <source>
        <dbReference type="ARBA" id="ARBA00022723"/>
    </source>
</evidence>
<dbReference type="AlphaFoldDB" id="A0A1H3K9H9"/>
<reference evidence="11" key="1">
    <citation type="submission" date="2016-10" db="EMBL/GenBank/DDBJ databases">
        <authorList>
            <person name="Varghese N."/>
            <person name="Submissions S."/>
        </authorList>
    </citation>
    <scope>NUCLEOTIDE SEQUENCE [LARGE SCALE GENOMIC DNA]</scope>
    <source>
        <strain evidence="11">CGMCC 1.10118</strain>
    </source>
</reference>
<dbReference type="GO" id="GO:0009055">
    <property type="term" value="F:electron transfer activity"/>
    <property type="evidence" value="ECO:0007669"/>
    <property type="project" value="InterPro"/>
</dbReference>
<evidence type="ECO:0000259" key="9">
    <source>
        <dbReference type="Pfam" id="PF16502"/>
    </source>
</evidence>
<protein>
    <submittedName>
        <fullName evidence="10">Plastocyanin</fullName>
    </submittedName>
</protein>
<evidence type="ECO:0000256" key="6">
    <source>
        <dbReference type="ARBA" id="ARBA00023136"/>
    </source>
</evidence>
<dbReference type="EMBL" id="FNPB01000018">
    <property type="protein sequence ID" value="SDY48842.1"/>
    <property type="molecule type" value="Genomic_DNA"/>
</dbReference>
<proteinExistence type="predicted"/>
<evidence type="ECO:0000256" key="5">
    <source>
        <dbReference type="ARBA" id="ARBA00023008"/>
    </source>
</evidence>
<accession>A0A1H3K9H9</accession>
<dbReference type="Gene3D" id="2.60.40.420">
    <property type="entry name" value="Cupredoxins - blue copper proteins"/>
    <property type="match status" value="1"/>
</dbReference>
<keyword evidence="6" id="KW-0472">Membrane</keyword>
<dbReference type="OrthoDB" id="4392at2157"/>
<dbReference type="STRING" id="660517.SAMN04487946_11814"/>
<dbReference type="CDD" id="cd04220">
    <property type="entry name" value="Halocyanin"/>
    <property type="match status" value="1"/>
</dbReference>
<evidence type="ECO:0000256" key="1">
    <source>
        <dbReference type="ARBA" id="ARBA00004370"/>
    </source>
</evidence>
<keyword evidence="3" id="KW-0479">Metal-binding</keyword>
<keyword evidence="4" id="KW-0249">Electron transport</keyword>
<dbReference type="GO" id="GO:0005507">
    <property type="term" value="F:copper ion binding"/>
    <property type="evidence" value="ECO:0007669"/>
    <property type="project" value="InterPro"/>
</dbReference>
<evidence type="ECO:0000313" key="10">
    <source>
        <dbReference type="EMBL" id="SDY48842.1"/>
    </source>
</evidence>
<dbReference type="Pfam" id="PF16502">
    <property type="entry name" value="DUF5059"/>
    <property type="match status" value="1"/>
</dbReference>
<dbReference type="InterPro" id="IPR032445">
    <property type="entry name" value="DUF5059"/>
</dbReference>
<keyword evidence="11" id="KW-1185">Reference proteome</keyword>
<dbReference type="SUPFAM" id="SSF49503">
    <property type="entry name" value="Cupredoxins"/>
    <property type="match status" value="1"/>
</dbReference>
<name>A0A1H3K9H9_9EURY</name>
<dbReference type="Proteomes" id="UP000199170">
    <property type="component" value="Unassembled WGS sequence"/>
</dbReference>
<dbReference type="Pfam" id="PF00127">
    <property type="entry name" value="Copper-bind"/>
    <property type="match status" value="1"/>
</dbReference>
<gene>
    <name evidence="10" type="ORF">SAMN04487946_11814</name>
</gene>
<dbReference type="GO" id="GO:0016020">
    <property type="term" value="C:membrane"/>
    <property type="evidence" value="ECO:0007669"/>
    <property type="project" value="UniProtKB-SubCell"/>
</dbReference>
<keyword evidence="2" id="KW-0813">Transport</keyword>
<dbReference type="RefSeq" id="WP_089769516.1">
    <property type="nucleotide sequence ID" value="NZ_FNPB01000018.1"/>
</dbReference>
<evidence type="ECO:0000313" key="11">
    <source>
        <dbReference type="Proteomes" id="UP000199170"/>
    </source>
</evidence>
<evidence type="ECO:0000256" key="4">
    <source>
        <dbReference type="ARBA" id="ARBA00022982"/>
    </source>
</evidence>
<dbReference type="PANTHER" id="PTHR34192">
    <property type="entry name" value="PLASTOCYANIN MAJOR ISOFORM, CHLOROPLASTIC-RELATED"/>
    <property type="match status" value="1"/>
</dbReference>